<comment type="catalytic activity">
    <reaction evidence="5">
        <text>a primary alcohol + NAD(+) = an aldehyde + NADH + H(+)</text>
        <dbReference type="Rhea" id="RHEA:10736"/>
        <dbReference type="ChEBI" id="CHEBI:15378"/>
        <dbReference type="ChEBI" id="CHEBI:15734"/>
        <dbReference type="ChEBI" id="CHEBI:17478"/>
        <dbReference type="ChEBI" id="CHEBI:57540"/>
        <dbReference type="ChEBI" id="CHEBI:57945"/>
        <dbReference type="EC" id="1.1.1.1"/>
    </reaction>
</comment>
<dbReference type="CDD" id="cd14861">
    <property type="entry name" value="Fe-ADH-like"/>
    <property type="match status" value="1"/>
</dbReference>
<reference evidence="8 9" key="1">
    <citation type="submission" date="2019-07" db="EMBL/GenBank/DDBJ databases">
        <title>Whole genome shotgun sequence of Skermanella aerolata NBRC 106429.</title>
        <authorList>
            <person name="Hosoyama A."/>
            <person name="Uohara A."/>
            <person name="Ohji S."/>
            <person name="Ichikawa N."/>
        </authorList>
    </citation>
    <scope>NUCLEOTIDE SEQUENCE [LARGE SCALE GENOMIC DNA]</scope>
    <source>
        <strain evidence="8 9">NBRC 106429</strain>
    </source>
</reference>
<evidence type="ECO:0000259" key="6">
    <source>
        <dbReference type="Pfam" id="PF00465"/>
    </source>
</evidence>
<protein>
    <submittedName>
        <fullName evidence="8">Iron-containing alcohol dehydrogenase</fullName>
    </submittedName>
</protein>
<dbReference type="AlphaFoldDB" id="A0A512DIU9"/>
<dbReference type="OrthoDB" id="9815791at2"/>
<evidence type="ECO:0000256" key="1">
    <source>
        <dbReference type="ARBA" id="ARBA00001962"/>
    </source>
</evidence>
<dbReference type="InterPro" id="IPR039697">
    <property type="entry name" value="Alcohol_dehydrogenase_Fe"/>
</dbReference>
<evidence type="ECO:0000256" key="3">
    <source>
        <dbReference type="ARBA" id="ARBA00023002"/>
    </source>
</evidence>
<comment type="caution">
    <text evidence="8">The sequence shown here is derived from an EMBL/GenBank/DDBJ whole genome shotgun (WGS) entry which is preliminary data.</text>
</comment>
<dbReference type="InterPro" id="IPR056798">
    <property type="entry name" value="ADH_Fe_C"/>
</dbReference>
<dbReference type="GO" id="GO:0046872">
    <property type="term" value="F:metal ion binding"/>
    <property type="evidence" value="ECO:0007669"/>
    <property type="project" value="InterPro"/>
</dbReference>
<feature type="domain" description="Alcohol dehydrogenase iron-type/glycerol dehydrogenase GldA" evidence="6">
    <location>
        <begin position="8"/>
        <end position="177"/>
    </location>
</feature>
<dbReference type="InterPro" id="IPR018211">
    <property type="entry name" value="ADH_Fe_CS"/>
</dbReference>
<dbReference type="Gene3D" id="1.20.1090.10">
    <property type="entry name" value="Dehydroquinate synthase-like - alpha domain"/>
    <property type="match status" value="1"/>
</dbReference>
<evidence type="ECO:0000256" key="2">
    <source>
        <dbReference type="ARBA" id="ARBA00007358"/>
    </source>
</evidence>
<evidence type="ECO:0000313" key="9">
    <source>
        <dbReference type="Proteomes" id="UP000321523"/>
    </source>
</evidence>
<dbReference type="Pfam" id="PF25137">
    <property type="entry name" value="ADH_Fe_C"/>
    <property type="match status" value="1"/>
</dbReference>
<evidence type="ECO:0000256" key="4">
    <source>
        <dbReference type="ARBA" id="ARBA00023027"/>
    </source>
</evidence>
<dbReference type="FunFam" id="3.40.50.1970:FF:000003">
    <property type="entry name" value="Alcohol dehydrogenase, iron-containing"/>
    <property type="match status" value="1"/>
</dbReference>
<dbReference type="Pfam" id="PF00465">
    <property type="entry name" value="Fe-ADH"/>
    <property type="match status" value="1"/>
</dbReference>
<comment type="similarity">
    <text evidence="2">Belongs to the iron-containing alcohol dehydrogenase family.</text>
</comment>
<dbReference type="PANTHER" id="PTHR11496:SF102">
    <property type="entry name" value="ALCOHOL DEHYDROGENASE 4"/>
    <property type="match status" value="1"/>
</dbReference>
<dbReference type="Proteomes" id="UP000321523">
    <property type="component" value="Unassembled WGS sequence"/>
</dbReference>
<gene>
    <name evidence="8" type="ORF">SAE02_05300</name>
</gene>
<accession>A0A512DIU9</accession>
<keyword evidence="4" id="KW-0520">NAD</keyword>
<evidence type="ECO:0000256" key="5">
    <source>
        <dbReference type="ARBA" id="ARBA00049243"/>
    </source>
</evidence>
<evidence type="ECO:0000259" key="7">
    <source>
        <dbReference type="Pfam" id="PF25137"/>
    </source>
</evidence>
<dbReference type="EMBL" id="BJYZ01000002">
    <property type="protein sequence ID" value="GEO36382.1"/>
    <property type="molecule type" value="Genomic_DNA"/>
</dbReference>
<dbReference type="RefSeq" id="WP_044425493.1">
    <property type="nucleotide sequence ID" value="NZ_BJYZ01000002.1"/>
</dbReference>
<name>A0A512DIU9_9PROT</name>
<proteinExistence type="inferred from homology"/>
<dbReference type="PANTHER" id="PTHR11496">
    <property type="entry name" value="ALCOHOL DEHYDROGENASE"/>
    <property type="match status" value="1"/>
</dbReference>
<keyword evidence="3" id="KW-0560">Oxidoreductase</keyword>
<dbReference type="InterPro" id="IPR001670">
    <property type="entry name" value="ADH_Fe/GldA"/>
</dbReference>
<dbReference type="Gene3D" id="3.40.50.1970">
    <property type="match status" value="1"/>
</dbReference>
<sequence>MSLISYLTTIRFEFGAIGGIQQDLTELGIGKPLIIADEGVAKAGLVGKITAVIGSGADLPVFTGTPTNPTEEAVEAALALYRERNCDGLIAVGGGSPIDLAKGVALLATHEGPLEKYAAILGGIPRITAAVAPVIAVPTTAGTGSEVGRASLITLKDGRKLGFISPHLIPKRAVCDPELTLGLPGWLTAATGMDAITHCVETYLSPRDNPPAEAIALDGLKRAVDNIEKAVADGSDRDARYQMMMAALEGGLTFQKGLGAVHALSHPLGGQKDLSLHHGTLNAVILPATLRFNQSDAEAKYAVIRSTLGLGPDADLADYFAQLSGRLGLPKNLGDMGVPASLVPAIARAAVEDHSHATNARPATVEDYERMLNEAIAG</sequence>
<comment type="cofactor">
    <cofactor evidence="1">
        <name>Fe cation</name>
        <dbReference type="ChEBI" id="CHEBI:24875"/>
    </cofactor>
</comment>
<dbReference type="PROSITE" id="PS00913">
    <property type="entry name" value="ADH_IRON_1"/>
    <property type="match status" value="1"/>
</dbReference>
<dbReference type="GO" id="GO:0004022">
    <property type="term" value="F:alcohol dehydrogenase (NAD+) activity"/>
    <property type="evidence" value="ECO:0007669"/>
    <property type="project" value="UniProtKB-EC"/>
</dbReference>
<evidence type="ECO:0000313" key="8">
    <source>
        <dbReference type="EMBL" id="GEO36382.1"/>
    </source>
</evidence>
<keyword evidence="9" id="KW-1185">Reference proteome</keyword>
<organism evidence="8 9">
    <name type="scientific">Skermanella aerolata</name>
    <dbReference type="NCBI Taxonomy" id="393310"/>
    <lineage>
        <taxon>Bacteria</taxon>
        <taxon>Pseudomonadati</taxon>
        <taxon>Pseudomonadota</taxon>
        <taxon>Alphaproteobacteria</taxon>
        <taxon>Rhodospirillales</taxon>
        <taxon>Azospirillaceae</taxon>
        <taxon>Skermanella</taxon>
    </lineage>
</organism>
<dbReference type="SUPFAM" id="SSF56796">
    <property type="entry name" value="Dehydroquinate synthase-like"/>
    <property type="match status" value="1"/>
</dbReference>
<feature type="domain" description="Fe-containing alcohol dehydrogenase-like C-terminal" evidence="7">
    <location>
        <begin position="188"/>
        <end position="375"/>
    </location>
</feature>